<gene>
    <name evidence="3" type="ORF">EL17_20525</name>
</gene>
<protein>
    <submittedName>
        <fullName evidence="3">Aldehyde dehydrogenase</fullName>
    </submittedName>
</protein>
<proteinExistence type="predicted"/>
<dbReference type="Gene3D" id="3.40.605.10">
    <property type="entry name" value="Aldehyde Dehydrogenase, Chain A, domain 1"/>
    <property type="match status" value="2"/>
</dbReference>
<dbReference type="Proteomes" id="UP000027821">
    <property type="component" value="Unassembled WGS sequence"/>
</dbReference>
<dbReference type="PANTHER" id="PTHR43353:SF3">
    <property type="entry name" value="ALDEHYDE DEHYDROGENASE-RELATED"/>
    <property type="match status" value="1"/>
</dbReference>
<dbReference type="EMBL" id="JMIH01000034">
    <property type="protein sequence ID" value="KEO71904.1"/>
    <property type="molecule type" value="Genomic_DNA"/>
</dbReference>
<dbReference type="AlphaFoldDB" id="A0A074KSL1"/>
<dbReference type="OrthoDB" id="9770537at2"/>
<feature type="domain" description="Aldehyde dehydrogenase" evidence="2">
    <location>
        <begin position="6"/>
        <end position="292"/>
    </location>
</feature>
<dbReference type="GO" id="GO:0016620">
    <property type="term" value="F:oxidoreductase activity, acting on the aldehyde or oxo group of donors, NAD or NADP as acceptor"/>
    <property type="evidence" value="ECO:0007669"/>
    <property type="project" value="InterPro"/>
</dbReference>
<keyword evidence="4" id="KW-1185">Reference proteome</keyword>
<dbReference type="InterPro" id="IPR016162">
    <property type="entry name" value="Ald_DH_N"/>
</dbReference>
<dbReference type="InterPro" id="IPR015590">
    <property type="entry name" value="Aldehyde_DH_dom"/>
</dbReference>
<organism evidence="3 4">
    <name type="scientific">Anditalea andensis</name>
    <dbReference type="NCBI Taxonomy" id="1048983"/>
    <lineage>
        <taxon>Bacteria</taxon>
        <taxon>Pseudomonadati</taxon>
        <taxon>Bacteroidota</taxon>
        <taxon>Cytophagia</taxon>
        <taxon>Cytophagales</taxon>
        <taxon>Cytophagaceae</taxon>
        <taxon>Anditalea</taxon>
    </lineage>
</organism>
<sequence length="480" mass="52897">MSKYSISTMVEWSDKAFERYGQSTIATRSKFLLSIIESLTDKKEIIIEVAVQETHLPAVRLQNEFGRTVNQIKLFATSILNGTYLEATIDPGDPHRQPFPKPDIRRLLIPIGPVVVFGASNFPLAFSTIGGDAVSALAAGCTVIYKSHPAHPQTSKLVFEAISEALKKNGLPLDTFIHLELSNEESQSLIMHPLVEAIGFTGSYTAGKLIYDLVQKRDKPIPVFAEMGSVNPIMVLVQKIREDMEELASSYASSLCLGVGQFCTNPGLIFIPETEKETFVALLREKLSAVTPQPMLTSQIAKDYHRKLSEFGKLDFGNGISEVSIDALPAIKVVDSDTWINTPLYHQEVFGPFGMVVTYNSTDDLADITKHLEGQLTITLWATEEELVQHKGIIHSLLRKCGRLLFKGVPTGVEVGHAMQHGGPFPATTDSRSTSVGTFAIKRFLKPIAFQDCPEALLPEELKDDNPLKVVRMVDGEMNL</sequence>
<dbReference type="RefSeq" id="WP_051720255.1">
    <property type="nucleotide sequence ID" value="NZ_JMIH01000034.1"/>
</dbReference>
<dbReference type="Pfam" id="PF00171">
    <property type="entry name" value="Aldedh"/>
    <property type="match status" value="1"/>
</dbReference>
<dbReference type="CDD" id="cd07129">
    <property type="entry name" value="ALDH_KGSADH"/>
    <property type="match status" value="1"/>
</dbReference>
<accession>A0A074KSL1</accession>
<evidence type="ECO:0000256" key="1">
    <source>
        <dbReference type="ARBA" id="ARBA00023002"/>
    </source>
</evidence>
<name>A0A074KSL1_9BACT</name>
<comment type="caution">
    <text evidence="3">The sequence shown here is derived from an EMBL/GenBank/DDBJ whole genome shotgun (WGS) entry which is preliminary data.</text>
</comment>
<keyword evidence="1" id="KW-0560">Oxidoreductase</keyword>
<evidence type="ECO:0000259" key="2">
    <source>
        <dbReference type="Pfam" id="PF00171"/>
    </source>
</evidence>
<reference evidence="3 4" key="1">
    <citation type="submission" date="2014-04" db="EMBL/GenBank/DDBJ databases">
        <title>Characterization and application of a salt tolerant electro-active bacterium.</title>
        <authorList>
            <person name="Yang L."/>
            <person name="Wei S."/>
            <person name="Tay Q.X.M."/>
        </authorList>
    </citation>
    <scope>NUCLEOTIDE SEQUENCE [LARGE SCALE GENOMIC DNA]</scope>
    <source>
        <strain evidence="3 4">LY1</strain>
    </source>
</reference>
<evidence type="ECO:0000313" key="4">
    <source>
        <dbReference type="Proteomes" id="UP000027821"/>
    </source>
</evidence>
<dbReference type="InterPro" id="IPR016161">
    <property type="entry name" value="Ald_DH/histidinol_DH"/>
</dbReference>
<dbReference type="STRING" id="1048983.EL17_20525"/>
<dbReference type="InterPro" id="IPR050740">
    <property type="entry name" value="Aldehyde_DH_Superfamily"/>
</dbReference>
<evidence type="ECO:0000313" key="3">
    <source>
        <dbReference type="EMBL" id="KEO71904.1"/>
    </source>
</evidence>
<dbReference type="PANTHER" id="PTHR43353">
    <property type="entry name" value="SUCCINATE-SEMIALDEHYDE DEHYDROGENASE, MITOCHONDRIAL"/>
    <property type="match status" value="1"/>
</dbReference>
<dbReference type="InterPro" id="IPR044151">
    <property type="entry name" value="ALDH_KGSADH"/>
</dbReference>
<dbReference type="SUPFAM" id="SSF53720">
    <property type="entry name" value="ALDH-like"/>
    <property type="match status" value="1"/>
</dbReference>
<dbReference type="eggNOG" id="COG1012">
    <property type="taxonomic scope" value="Bacteria"/>
</dbReference>